<dbReference type="RefSeq" id="WP_062504402.1">
    <property type="nucleotide sequence ID" value="NZ_QQBC01000002.1"/>
</dbReference>
<sequence length="82" mass="8699">MQTAVTIVTELPRGGAPIIAVIGTLDSTNAFRLHDALTMAVTLRPADTVLLDLTALRGIDDAALRVLLAHGDRLRQLASRAL</sequence>
<keyword evidence="3" id="KW-1185">Reference proteome</keyword>
<proteinExistence type="predicted"/>
<dbReference type="SUPFAM" id="SSF52091">
    <property type="entry name" value="SpoIIaa-like"/>
    <property type="match status" value="1"/>
</dbReference>
<dbReference type="EMBL" id="QQBC01000002">
    <property type="protein sequence ID" value="RDI67917.1"/>
    <property type="molecule type" value="Genomic_DNA"/>
</dbReference>
<dbReference type="InterPro" id="IPR036513">
    <property type="entry name" value="STAS_dom_sf"/>
</dbReference>
<accession>A0A370IB35</accession>
<dbReference type="PROSITE" id="PS50801">
    <property type="entry name" value="STAS"/>
    <property type="match status" value="1"/>
</dbReference>
<dbReference type="InterPro" id="IPR002645">
    <property type="entry name" value="STAS_dom"/>
</dbReference>
<evidence type="ECO:0000313" key="3">
    <source>
        <dbReference type="Proteomes" id="UP000254869"/>
    </source>
</evidence>
<dbReference type="STRING" id="1210086.GCA_001613105_00894"/>
<comment type="caution">
    <text evidence="2">The sequence shown here is derived from an EMBL/GenBank/DDBJ whole genome shotgun (WGS) entry which is preliminary data.</text>
</comment>
<evidence type="ECO:0000313" key="2">
    <source>
        <dbReference type="EMBL" id="RDI67917.1"/>
    </source>
</evidence>
<evidence type="ECO:0000259" key="1">
    <source>
        <dbReference type="PROSITE" id="PS50801"/>
    </source>
</evidence>
<dbReference type="Proteomes" id="UP000254869">
    <property type="component" value="Unassembled WGS sequence"/>
</dbReference>
<reference evidence="2 3" key="1">
    <citation type="submission" date="2018-07" db="EMBL/GenBank/DDBJ databases">
        <title>Genomic Encyclopedia of Type Strains, Phase IV (KMG-IV): sequencing the most valuable type-strain genomes for metagenomic binning, comparative biology and taxonomic classification.</title>
        <authorList>
            <person name="Goeker M."/>
        </authorList>
    </citation>
    <scope>NUCLEOTIDE SEQUENCE [LARGE SCALE GENOMIC DNA]</scope>
    <source>
        <strain evidence="2 3">DSM 44290</strain>
    </source>
</reference>
<protein>
    <recommendedName>
        <fullName evidence="1">STAS domain-containing protein</fullName>
    </recommendedName>
</protein>
<dbReference type="Pfam" id="PF01740">
    <property type="entry name" value="STAS"/>
    <property type="match status" value="1"/>
</dbReference>
<gene>
    <name evidence="2" type="ORF">DFR76_102318</name>
</gene>
<organism evidence="2 3">
    <name type="scientific">Nocardia pseudobrasiliensis</name>
    <dbReference type="NCBI Taxonomy" id="45979"/>
    <lineage>
        <taxon>Bacteria</taxon>
        <taxon>Bacillati</taxon>
        <taxon>Actinomycetota</taxon>
        <taxon>Actinomycetes</taxon>
        <taxon>Mycobacteriales</taxon>
        <taxon>Nocardiaceae</taxon>
        <taxon>Nocardia</taxon>
    </lineage>
</organism>
<dbReference type="AlphaFoldDB" id="A0A370IB35"/>
<dbReference type="Gene3D" id="3.30.750.24">
    <property type="entry name" value="STAS domain"/>
    <property type="match status" value="1"/>
</dbReference>
<feature type="domain" description="STAS" evidence="1">
    <location>
        <begin position="15"/>
        <end position="82"/>
    </location>
</feature>
<name>A0A370IB35_9NOCA</name>